<feature type="transmembrane region" description="Helical" evidence="9">
    <location>
        <begin position="525"/>
        <end position="549"/>
    </location>
</feature>
<dbReference type="GO" id="GO:0007409">
    <property type="term" value="P:axonogenesis"/>
    <property type="evidence" value="ECO:0007669"/>
    <property type="project" value="TreeGrafter"/>
</dbReference>
<feature type="region of interest" description="Disordered" evidence="8">
    <location>
        <begin position="305"/>
        <end position="387"/>
    </location>
</feature>
<dbReference type="PANTHER" id="PTHR45773:SF10">
    <property type="match status" value="1"/>
</dbReference>
<feature type="compositionally biased region" description="Low complexity" evidence="8">
    <location>
        <begin position="311"/>
        <end position="322"/>
    </location>
</feature>
<dbReference type="STRING" id="35570.A0A1I8PJ38"/>
<dbReference type="InterPro" id="IPR032675">
    <property type="entry name" value="LRR_dom_sf"/>
</dbReference>
<dbReference type="GO" id="GO:0051965">
    <property type="term" value="P:positive regulation of synapse assembly"/>
    <property type="evidence" value="ECO:0007669"/>
    <property type="project" value="TreeGrafter"/>
</dbReference>
<dbReference type="GO" id="GO:0016020">
    <property type="term" value="C:membrane"/>
    <property type="evidence" value="ECO:0007669"/>
    <property type="project" value="UniProtKB-SubCell"/>
</dbReference>
<comment type="subcellular location">
    <subcellularLocation>
        <location evidence="1">Membrane</location>
        <topology evidence="1">Single-pass type I membrane protein</topology>
    </subcellularLocation>
</comment>
<evidence type="ECO:0000256" key="2">
    <source>
        <dbReference type="ARBA" id="ARBA00022614"/>
    </source>
</evidence>
<dbReference type="PROSITE" id="PS51450">
    <property type="entry name" value="LRR"/>
    <property type="match status" value="1"/>
</dbReference>
<protein>
    <recommendedName>
        <fullName evidence="12">LRRCT domain-containing protein</fullName>
    </recommendedName>
</protein>
<organism evidence="10 11">
    <name type="scientific">Stomoxys calcitrans</name>
    <name type="common">Stable fly</name>
    <name type="synonym">Conops calcitrans</name>
    <dbReference type="NCBI Taxonomy" id="35570"/>
    <lineage>
        <taxon>Eukaryota</taxon>
        <taxon>Metazoa</taxon>
        <taxon>Ecdysozoa</taxon>
        <taxon>Arthropoda</taxon>
        <taxon>Hexapoda</taxon>
        <taxon>Insecta</taxon>
        <taxon>Pterygota</taxon>
        <taxon>Neoptera</taxon>
        <taxon>Endopterygota</taxon>
        <taxon>Diptera</taxon>
        <taxon>Brachycera</taxon>
        <taxon>Muscomorpha</taxon>
        <taxon>Muscoidea</taxon>
        <taxon>Muscidae</taxon>
        <taxon>Stomoxys</taxon>
    </lineage>
</organism>
<keyword evidence="6 9" id="KW-1133">Transmembrane helix</keyword>
<keyword evidence="4" id="KW-0732">Signal</keyword>
<feature type="compositionally biased region" description="Low complexity" evidence="8">
    <location>
        <begin position="354"/>
        <end position="387"/>
    </location>
</feature>
<dbReference type="AlphaFoldDB" id="A0A1I8PJ38"/>
<keyword evidence="3 9" id="KW-0812">Transmembrane</keyword>
<evidence type="ECO:0000313" key="10">
    <source>
        <dbReference type="EnsemblMetazoa" id="SCAU008517-PA"/>
    </source>
</evidence>
<dbReference type="InterPro" id="IPR003591">
    <property type="entry name" value="Leu-rich_rpt_typical-subtyp"/>
</dbReference>
<evidence type="ECO:0000256" key="8">
    <source>
        <dbReference type="SAM" id="MobiDB-lite"/>
    </source>
</evidence>
<sequence length="622" mass="70108">MIKRKTFNLSQDDAKSKPSEKLYQPKKCRWCKYVVIPLLIGFILLLILVNVDFTGNAYKKTILVLNNNSIVIGDKESIKEGAFQQNSVANLKTLQLINTQLSTFTITTFKGLEALETFNMTNINNFELAQYEEECLQPFAISIKTLRIVQKSQQMVQAVDPAHWLKGEDMKNLQFVDFRDNYFGNILTNRTFTTLVRVVTLSLANCSLIHLPSAIFDAMLGTLESLDLSQNQLTTLDSQLLVKLNGLNSLALGKSYWDCSCSNWDILKELRENLVNIVIDKTEVKCVAPPELNDESVFSAELDCEEKETSTETTTNETYPTTVGNSTPSTGETTSDATYETTESWPTAAPTQASTESTKTTGSSTMETRTTETTTTRTSTWTTTTQTSTVVPLPPTIAPPIVICCLDPIRQITMSIALISSQVQFTILPSTATSVWIKVPQQSITFDLIYFHNYSQVVEMAQGSTVAVYERSGYTMHVADLQPGIAYVFCLLTKGHKEVTPFDCKSYYVYPPEPEPWVLDEDQHWIIALVVLAICLCLLMGIIVVFIVLRFRKRRAAKKQLLKLPHPSRTSRSNPRNVRVSEIPLTNRQIREAQRSLASTDYIRPQRASQFLCQDHYEEMDY</sequence>
<evidence type="ECO:0000313" key="11">
    <source>
        <dbReference type="Proteomes" id="UP000095300"/>
    </source>
</evidence>
<name>A0A1I8PJ38_STOCA</name>
<evidence type="ECO:0000256" key="7">
    <source>
        <dbReference type="ARBA" id="ARBA00023136"/>
    </source>
</evidence>
<accession>A0A1I8PJ38</accession>
<evidence type="ECO:0000256" key="1">
    <source>
        <dbReference type="ARBA" id="ARBA00004479"/>
    </source>
</evidence>
<dbReference type="PANTHER" id="PTHR45773">
    <property type="entry name" value="SLIT AND NTRK-LIKE PROTEIN 4-RELATED"/>
    <property type="match status" value="1"/>
</dbReference>
<dbReference type="Proteomes" id="UP000095300">
    <property type="component" value="Unassembled WGS sequence"/>
</dbReference>
<keyword evidence="7 9" id="KW-0472">Membrane</keyword>
<dbReference type="EnsemblMetazoa" id="SCAU008517-RA">
    <property type="protein sequence ID" value="SCAU008517-PA"/>
    <property type="gene ID" value="SCAU008517"/>
</dbReference>
<evidence type="ECO:0000256" key="3">
    <source>
        <dbReference type="ARBA" id="ARBA00022692"/>
    </source>
</evidence>
<feature type="transmembrane region" description="Helical" evidence="9">
    <location>
        <begin position="30"/>
        <end position="51"/>
    </location>
</feature>
<dbReference type="SUPFAM" id="SSF52058">
    <property type="entry name" value="L domain-like"/>
    <property type="match status" value="1"/>
</dbReference>
<evidence type="ECO:0008006" key="12">
    <source>
        <dbReference type="Google" id="ProtNLM"/>
    </source>
</evidence>
<evidence type="ECO:0000256" key="4">
    <source>
        <dbReference type="ARBA" id="ARBA00022729"/>
    </source>
</evidence>
<dbReference type="VEuPathDB" id="VectorBase:SCAU008517"/>
<evidence type="ECO:0000256" key="6">
    <source>
        <dbReference type="ARBA" id="ARBA00022989"/>
    </source>
</evidence>
<dbReference type="InterPro" id="IPR001611">
    <property type="entry name" value="Leu-rich_rpt"/>
</dbReference>
<reference evidence="10" key="1">
    <citation type="submission" date="2020-05" db="UniProtKB">
        <authorList>
            <consortium name="EnsemblMetazoa"/>
        </authorList>
    </citation>
    <scope>IDENTIFICATION</scope>
    <source>
        <strain evidence="10">USDA</strain>
    </source>
</reference>
<proteinExistence type="predicted"/>
<keyword evidence="2" id="KW-0433">Leucine-rich repeat</keyword>
<gene>
    <name evidence="10" type="primary">106088748</name>
</gene>
<dbReference type="Gene3D" id="3.80.10.10">
    <property type="entry name" value="Ribonuclease Inhibitor"/>
    <property type="match status" value="1"/>
</dbReference>
<feature type="compositionally biased region" description="Polar residues" evidence="8">
    <location>
        <begin position="323"/>
        <end position="353"/>
    </location>
</feature>
<keyword evidence="5" id="KW-0677">Repeat</keyword>
<evidence type="ECO:0000256" key="5">
    <source>
        <dbReference type="ARBA" id="ARBA00022737"/>
    </source>
</evidence>
<dbReference type="SMART" id="SM00369">
    <property type="entry name" value="LRR_TYP"/>
    <property type="match status" value="3"/>
</dbReference>
<keyword evidence="11" id="KW-1185">Reference proteome</keyword>
<evidence type="ECO:0000256" key="9">
    <source>
        <dbReference type="SAM" id="Phobius"/>
    </source>
</evidence>